<name>A0A7X6BBX3_9SPHN</name>
<dbReference type="SMART" id="SM01034">
    <property type="entry name" value="BLUF"/>
    <property type="match status" value="1"/>
</dbReference>
<dbReference type="InterPro" id="IPR036046">
    <property type="entry name" value="Acylphosphatase-like_dom_sf"/>
</dbReference>
<dbReference type="EMBL" id="JAATJB010000003">
    <property type="protein sequence ID" value="NJB96963.1"/>
    <property type="molecule type" value="Genomic_DNA"/>
</dbReference>
<accession>A0A7X6BBX3</accession>
<gene>
    <name evidence="2" type="ORF">GGR89_001269</name>
</gene>
<dbReference type="Proteomes" id="UP000531251">
    <property type="component" value="Unassembled WGS sequence"/>
</dbReference>
<keyword evidence="3" id="KW-1185">Reference proteome</keyword>
<protein>
    <recommendedName>
        <fullName evidence="1">BLUF domain-containing protein</fullName>
    </recommendedName>
</protein>
<dbReference type="AlphaFoldDB" id="A0A7X6BBX3"/>
<dbReference type="GO" id="GO:0009882">
    <property type="term" value="F:blue light photoreceptor activity"/>
    <property type="evidence" value="ECO:0007669"/>
    <property type="project" value="InterPro"/>
</dbReference>
<dbReference type="GO" id="GO:0071949">
    <property type="term" value="F:FAD binding"/>
    <property type="evidence" value="ECO:0007669"/>
    <property type="project" value="InterPro"/>
</dbReference>
<dbReference type="Gene3D" id="3.30.70.100">
    <property type="match status" value="1"/>
</dbReference>
<evidence type="ECO:0000313" key="3">
    <source>
        <dbReference type="Proteomes" id="UP000531251"/>
    </source>
</evidence>
<comment type="caution">
    <text evidence="2">The sequence shown here is derived from an EMBL/GenBank/DDBJ whole genome shotgun (WGS) entry which is preliminary data.</text>
</comment>
<dbReference type="InterPro" id="IPR007024">
    <property type="entry name" value="BLUF_domain"/>
</dbReference>
<proteinExistence type="predicted"/>
<organism evidence="2 3">
    <name type="scientific">Sphingomonas trueperi</name>
    <dbReference type="NCBI Taxonomy" id="53317"/>
    <lineage>
        <taxon>Bacteria</taxon>
        <taxon>Pseudomonadati</taxon>
        <taxon>Pseudomonadota</taxon>
        <taxon>Alphaproteobacteria</taxon>
        <taxon>Sphingomonadales</taxon>
        <taxon>Sphingomonadaceae</taxon>
        <taxon>Sphingomonas</taxon>
    </lineage>
</organism>
<evidence type="ECO:0000259" key="1">
    <source>
        <dbReference type="PROSITE" id="PS50925"/>
    </source>
</evidence>
<feature type="domain" description="BLUF" evidence="1">
    <location>
        <begin position="1"/>
        <end position="91"/>
    </location>
</feature>
<evidence type="ECO:0000313" key="2">
    <source>
        <dbReference type="EMBL" id="NJB96963.1"/>
    </source>
</evidence>
<dbReference type="SUPFAM" id="SSF54975">
    <property type="entry name" value="Acylphosphatase/BLUF domain-like"/>
    <property type="match status" value="1"/>
</dbReference>
<dbReference type="PROSITE" id="PS50925">
    <property type="entry name" value="BLUF"/>
    <property type="match status" value="1"/>
</dbReference>
<dbReference type="Pfam" id="PF04940">
    <property type="entry name" value="BLUF"/>
    <property type="match status" value="1"/>
</dbReference>
<reference evidence="2 3" key="1">
    <citation type="submission" date="2020-03" db="EMBL/GenBank/DDBJ databases">
        <title>Genomic Encyclopedia of Type Strains, Phase IV (KMG-IV): sequencing the most valuable type-strain genomes for metagenomic binning, comparative biology and taxonomic classification.</title>
        <authorList>
            <person name="Goeker M."/>
        </authorList>
    </citation>
    <scope>NUCLEOTIDE SEQUENCE [LARGE SCALE GENOMIC DNA]</scope>
    <source>
        <strain evidence="2 3">DSM 7225</strain>
    </source>
</reference>
<dbReference type="RefSeq" id="WP_125973491.1">
    <property type="nucleotide sequence ID" value="NZ_BAAADY010000002.1"/>
</dbReference>
<sequence>MLQLVYVSSANPAAPCPTQDILTVSRRNNARDRISGLLYADGGRFLQALEGPEVAVEAAFTRIQCDPRHRAIVLLSRRIVDRREFGHWEMAHRAPGADAASFLADVQRLTADASPDVRGTFEGLVQTRVLA</sequence>